<dbReference type="Pfam" id="PF05930">
    <property type="entry name" value="Phage_AlpA"/>
    <property type="match status" value="1"/>
</dbReference>
<name>A0ABU6CWH5_9GAMM</name>
<comment type="caution">
    <text evidence="1">The sequence shown here is derived from an EMBL/GenBank/DDBJ whole genome shotgun (WGS) entry which is preliminary data.</text>
</comment>
<keyword evidence="2" id="KW-1185">Reference proteome</keyword>
<reference evidence="1 2" key="2">
    <citation type="submission" date="2024-01" db="EMBL/GenBank/DDBJ databases">
        <authorList>
            <person name="Xie X."/>
        </authorList>
    </citation>
    <scope>NUCLEOTIDE SEQUENCE [LARGE SCALE GENOMIC DNA]</scope>
    <source>
        <strain evidence="1">SCUT-1</strain>
    </source>
</reference>
<dbReference type="RefSeq" id="WP_375339136.1">
    <property type="nucleotide sequence ID" value="NZ_JAYMYJ010000088.1"/>
</dbReference>
<gene>
    <name evidence="1" type="ORF">VSS37_09110</name>
</gene>
<sequence>MIRLPQVKERVALGTSRIYAMMKDGTFPRPHKFGRASAWREDEIQAWVEANWRKPDNNQDKKPIN</sequence>
<accession>A0ABU6CWH5</accession>
<protein>
    <submittedName>
        <fullName evidence="1">AlpA family phage regulatory protein</fullName>
    </submittedName>
</protein>
<dbReference type="Gene3D" id="1.10.238.160">
    <property type="match status" value="1"/>
</dbReference>
<dbReference type="EMBL" id="JAYMYJ010000088">
    <property type="protein sequence ID" value="MEB4591134.1"/>
    <property type="molecule type" value="Genomic_DNA"/>
</dbReference>
<dbReference type="InterPro" id="IPR010260">
    <property type="entry name" value="AlpA"/>
</dbReference>
<proteinExistence type="predicted"/>
<evidence type="ECO:0000313" key="2">
    <source>
        <dbReference type="Proteomes" id="UP001308005"/>
    </source>
</evidence>
<dbReference type="Proteomes" id="UP001308005">
    <property type="component" value="Unassembled WGS sequence"/>
</dbReference>
<organism evidence="1 2">
    <name type="scientific">Candidatus Thiothrix phosphatis</name>
    <dbReference type="NCBI Taxonomy" id="3112415"/>
    <lineage>
        <taxon>Bacteria</taxon>
        <taxon>Pseudomonadati</taxon>
        <taxon>Pseudomonadota</taxon>
        <taxon>Gammaproteobacteria</taxon>
        <taxon>Thiotrichales</taxon>
        <taxon>Thiotrichaceae</taxon>
        <taxon>Thiothrix</taxon>
    </lineage>
</organism>
<evidence type="ECO:0000313" key="1">
    <source>
        <dbReference type="EMBL" id="MEB4591134.1"/>
    </source>
</evidence>
<reference evidence="2" key="1">
    <citation type="submission" date="2023-07" db="EMBL/GenBank/DDBJ databases">
        <title>The carbon used by Thiothrix.</title>
        <authorList>
            <person name="Chen L."/>
        </authorList>
    </citation>
    <scope>NUCLEOTIDE SEQUENCE [LARGE SCALE GENOMIC DNA]</scope>
</reference>